<dbReference type="InterPro" id="IPR052718">
    <property type="entry name" value="NmrA-type_oxidoreductase"/>
</dbReference>
<dbReference type="RefSeq" id="WP_200685272.1">
    <property type="nucleotide sequence ID" value="NZ_JAEPRQ010000002.1"/>
</dbReference>
<dbReference type="InterPro" id="IPR016040">
    <property type="entry name" value="NAD(P)-bd_dom"/>
</dbReference>
<dbReference type="CDD" id="cd05269">
    <property type="entry name" value="TMR_SDR_a"/>
    <property type="match status" value="1"/>
</dbReference>
<dbReference type="Gene3D" id="3.90.25.10">
    <property type="entry name" value="UDP-galactose 4-epimerase, domain 1"/>
    <property type="match status" value="1"/>
</dbReference>
<evidence type="ECO:0000259" key="1">
    <source>
        <dbReference type="Pfam" id="PF13460"/>
    </source>
</evidence>
<dbReference type="Proteomes" id="UP000640485">
    <property type="component" value="Unassembled WGS sequence"/>
</dbReference>
<accession>A0A934VYD3</accession>
<comment type="caution">
    <text evidence="2">The sequence shown here is derived from an EMBL/GenBank/DDBJ whole genome shotgun (WGS) entry which is preliminary data.</text>
</comment>
<protein>
    <submittedName>
        <fullName evidence="2">SDR family oxidoreductase</fullName>
    </submittedName>
</protein>
<dbReference type="Gene3D" id="3.40.50.720">
    <property type="entry name" value="NAD(P)-binding Rossmann-like Domain"/>
    <property type="match status" value="1"/>
</dbReference>
<dbReference type="PANTHER" id="PTHR47129:SF1">
    <property type="entry name" value="NMRA-LIKE DOMAIN-CONTAINING PROTEIN"/>
    <property type="match status" value="1"/>
</dbReference>
<feature type="domain" description="NAD(P)-binding" evidence="1">
    <location>
        <begin position="7"/>
        <end position="181"/>
    </location>
</feature>
<organism evidence="2 3">
    <name type="scientific">Paracoccus caeni</name>
    <dbReference type="NCBI Taxonomy" id="657651"/>
    <lineage>
        <taxon>Bacteria</taxon>
        <taxon>Pseudomonadati</taxon>
        <taxon>Pseudomonadota</taxon>
        <taxon>Alphaproteobacteria</taxon>
        <taxon>Rhodobacterales</taxon>
        <taxon>Paracoccaceae</taxon>
        <taxon>Paracoccus</taxon>
    </lineage>
</organism>
<name>A0A934VYD3_9RHOB</name>
<sequence length="281" mass="28932">MSIAVTGATGQLGRLVISALKQRTTDSIIGLARNLDAGADLGVELRRADYDQPATLPEALQGVDTLLLISGSEIGKRAAQHKNLIDAAKAAGIRRIVYTSLLHADISPLGLAEEHRQTEAMLAESGLSTTVLRNGWYTENHTASVAPAVANGAFYGAAGNGKIASASRADYADAAVGVLTSEGHDGAIYELAGAPAYTLTELAAEISRQTGKDIPYVDLSEADYAKALEGAGLPAPVAAAYASFDAMAAKGALDGDGDDLARLIGRNSTPMADSVREALAK</sequence>
<gene>
    <name evidence="2" type="ORF">JJJ17_08100</name>
</gene>
<keyword evidence="3" id="KW-1185">Reference proteome</keyword>
<dbReference type="AlphaFoldDB" id="A0A934VYD3"/>
<evidence type="ECO:0000313" key="3">
    <source>
        <dbReference type="Proteomes" id="UP000640485"/>
    </source>
</evidence>
<dbReference type="InterPro" id="IPR036291">
    <property type="entry name" value="NAD(P)-bd_dom_sf"/>
</dbReference>
<dbReference type="PANTHER" id="PTHR47129">
    <property type="entry name" value="QUINONE OXIDOREDUCTASE 2"/>
    <property type="match status" value="1"/>
</dbReference>
<evidence type="ECO:0000313" key="2">
    <source>
        <dbReference type="EMBL" id="MBK4215882.1"/>
    </source>
</evidence>
<dbReference type="EMBL" id="JAEPRQ010000002">
    <property type="protein sequence ID" value="MBK4215882.1"/>
    <property type="molecule type" value="Genomic_DNA"/>
</dbReference>
<dbReference type="SUPFAM" id="SSF51735">
    <property type="entry name" value="NAD(P)-binding Rossmann-fold domains"/>
    <property type="match status" value="1"/>
</dbReference>
<proteinExistence type="predicted"/>
<reference evidence="2" key="1">
    <citation type="submission" date="2021-01" db="EMBL/GenBank/DDBJ databases">
        <title>Paracoccus amoyensis sp. nov., isolated from the surface seawater along the coast of Xiamen Island, China.</title>
        <authorList>
            <person name="Lyu L."/>
        </authorList>
    </citation>
    <scope>NUCLEOTIDE SEQUENCE</scope>
    <source>
        <strain evidence="2">MJ17</strain>
    </source>
</reference>
<dbReference type="Pfam" id="PF13460">
    <property type="entry name" value="NAD_binding_10"/>
    <property type="match status" value="1"/>
</dbReference>